<evidence type="ECO:0000313" key="2">
    <source>
        <dbReference type="Proteomes" id="UP001054837"/>
    </source>
</evidence>
<protein>
    <submittedName>
        <fullName evidence="1">Uncharacterized protein</fullName>
    </submittedName>
</protein>
<dbReference type="AlphaFoldDB" id="A0AAV4WSL8"/>
<dbReference type="Proteomes" id="UP001054837">
    <property type="component" value="Unassembled WGS sequence"/>
</dbReference>
<keyword evidence="2" id="KW-1185">Reference proteome</keyword>
<proteinExistence type="predicted"/>
<gene>
    <name evidence="1" type="ORF">CDAR_317891</name>
</gene>
<dbReference type="EMBL" id="BPLQ01015033">
    <property type="protein sequence ID" value="GIY85333.1"/>
    <property type="molecule type" value="Genomic_DNA"/>
</dbReference>
<accession>A0AAV4WSL8</accession>
<sequence length="140" mass="15586">MHSVCWGVKDIPQQQLSDHGAENHLFLKPFRHDFTNCLLSKTPPISVSAIHPSQERGRLACSENAFGERCIILREHAICRTKKNCIVRLECHLLFLTRPSSLASGKNEIMPSEILINMTQGGLDSTVLGLGQNLSSLRQP</sequence>
<comment type="caution">
    <text evidence="1">The sequence shown here is derived from an EMBL/GenBank/DDBJ whole genome shotgun (WGS) entry which is preliminary data.</text>
</comment>
<organism evidence="1 2">
    <name type="scientific">Caerostris darwini</name>
    <dbReference type="NCBI Taxonomy" id="1538125"/>
    <lineage>
        <taxon>Eukaryota</taxon>
        <taxon>Metazoa</taxon>
        <taxon>Ecdysozoa</taxon>
        <taxon>Arthropoda</taxon>
        <taxon>Chelicerata</taxon>
        <taxon>Arachnida</taxon>
        <taxon>Araneae</taxon>
        <taxon>Araneomorphae</taxon>
        <taxon>Entelegynae</taxon>
        <taxon>Araneoidea</taxon>
        <taxon>Araneidae</taxon>
        <taxon>Caerostris</taxon>
    </lineage>
</organism>
<evidence type="ECO:0000313" key="1">
    <source>
        <dbReference type="EMBL" id="GIY85333.1"/>
    </source>
</evidence>
<name>A0AAV4WSL8_9ARAC</name>
<reference evidence="1 2" key="1">
    <citation type="submission" date="2021-06" db="EMBL/GenBank/DDBJ databases">
        <title>Caerostris darwini draft genome.</title>
        <authorList>
            <person name="Kono N."/>
            <person name="Arakawa K."/>
        </authorList>
    </citation>
    <scope>NUCLEOTIDE SEQUENCE [LARGE SCALE GENOMIC DNA]</scope>
</reference>